<evidence type="ECO:0000313" key="5">
    <source>
        <dbReference type="EMBL" id="OCH94147.1"/>
    </source>
</evidence>
<evidence type="ECO:0008006" key="7">
    <source>
        <dbReference type="Google" id="ProtNLM"/>
    </source>
</evidence>
<dbReference type="OrthoDB" id="2094832at2759"/>
<dbReference type="Gene3D" id="3.40.50.150">
    <property type="entry name" value="Vaccinia Virus protein VP39"/>
    <property type="match status" value="1"/>
</dbReference>
<dbReference type="GO" id="GO:0016740">
    <property type="term" value="F:transferase activity"/>
    <property type="evidence" value="ECO:0007669"/>
    <property type="project" value="UniProtKB-KW"/>
</dbReference>
<sequence length="303" mass="34362">MSDSANDSTEAPRDVDAEIVFNPNDYNPDEEELAFLESQTGITDKDALREHCFKVQTDAHKVFPYNCIRRFNFLRLKIARLPAYPHLLKLGKEYERAIFLDIGCCFGNDARKAVADGYPVENVITSDLRPEFWQLGHELFRSTPETFPVPFVPGDAFDQDFLKRVPPFYEPPETPAPNLRSLTSLTPLLGHVSAIHASAFFHLFDEEQQYKLAQSLAGLLSPEPGSIIFGSHGGRQEKGLNVEGRLRRGGYMFCHSPESWVELWDGQIFKKGTVKVEAELVKSVRVARTTRASHHLRWSVTRL</sequence>
<dbReference type="PANTHER" id="PTHR35897">
    <property type="entry name" value="METHYLTRANSFERASE AUSD"/>
    <property type="match status" value="1"/>
</dbReference>
<comment type="pathway">
    <text evidence="1">Secondary metabolite biosynthesis.</text>
</comment>
<protein>
    <recommendedName>
        <fullName evidence="7">Methyltransferase ausD</fullName>
    </recommendedName>
</protein>
<proteinExistence type="inferred from homology"/>
<comment type="similarity">
    <text evidence="4">Belongs to the class I-like SAM-binding methyltransferase superfamily.</text>
</comment>
<reference evidence="5 6" key="1">
    <citation type="submission" date="2016-07" db="EMBL/GenBank/DDBJ databases">
        <title>Draft genome of the white-rot fungus Obba rivulosa 3A-2.</title>
        <authorList>
            <consortium name="DOE Joint Genome Institute"/>
            <person name="Miettinen O."/>
            <person name="Riley R."/>
            <person name="Acob R."/>
            <person name="Barry K."/>
            <person name="Cullen D."/>
            <person name="De Vries R."/>
            <person name="Hainaut M."/>
            <person name="Hatakka A."/>
            <person name="Henrissat B."/>
            <person name="Hilden K."/>
            <person name="Kuo R."/>
            <person name="Labutti K."/>
            <person name="Lipzen A."/>
            <person name="Makela M.R."/>
            <person name="Sandor L."/>
            <person name="Spatafora J.W."/>
            <person name="Grigoriev I.V."/>
            <person name="Hibbett D.S."/>
        </authorList>
    </citation>
    <scope>NUCLEOTIDE SEQUENCE [LARGE SCALE GENOMIC DNA]</scope>
    <source>
        <strain evidence="5 6">3A-2</strain>
    </source>
</reference>
<dbReference type="EMBL" id="KV722346">
    <property type="protein sequence ID" value="OCH94147.1"/>
    <property type="molecule type" value="Genomic_DNA"/>
</dbReference>
<dbReference type="Proteomes" id="UP000250043">
    <property type="component" value="Unassembled WGS sequence"/>
</dbReference>
<name>A0A8E2J666_9APHY</name>
<dbReference type="AlphaFoldDB" id="A0A8E2J666"/>
<evidence type="ECO:0000256" key="2">
    <source>
        <dbReference type="ARBA" id="ARBA00022679"/>
    </source>
</evidence>
<dbReference type="InterPro" id="IPR051654">
    <property type="entry name" value="Meroterpenoid_MTases"/>
</dbReference>
<evidence type="ECO:0000313" key="6">
    <source>
        <dbReference type="Proteomes" id="UP000250043"/>
    </source>
</evidence>
<keyword evidence="6" id="KW-1185">Reference proteome</keyword>
<keyword evidence="2" id="KW-0808">Transferase</keyword>
<gene>
    <name evidence="5" type="ORF">OBBRIDRAFT_789486</name>
</gene>
<evidence type="ECO:0000256" key="1">
    <source>
        <dbReference type="ARBA" id="ARBA00005179"/>
    </source>
</evidence>
<accession>A0A8E2J666</accession>
<dbReference type="SUPFAM" id="SSF53335">
    <property type="entry name" value="S-adenosyl-L-methionine-dependent methyltransferases"/>
    <property type="match status" value="1"/>
</dbReference>
<evidence type="ECO:0000256" key="4">
    <source>
        <dbReference type="ARBA" id="ARBA00038314"/>
    </source>
</evidence>
<evidence type="ECO:0000256" key="3">
    <source>
        <dbReference type="ARBA" id="ARBA00022691"/>
    </source>
</evidence>
<organism evidence="5 6">
    <name type="scientific">Obba rivulosa</name>
    <dbReference type="NCBI Taxonomy" id="1052685"/>
    <lineage>
        <taxon>Eukaryota</taxon>
        <taxon>Fungi</taxon>
        <taxon>Dikarya</taxon>
        <taxon>Basidiomycota</taxon>
        <taxon>Agaricomycotina</taxon>
        <taxon>Agaricomycetes</taxon>
        <taxon>Polyporales</taxon>
        <taxon>Gelatoporiaceae</taxon>
        <taxon>Obba</taxon>
    </lineage>
</organism>
<keyword evidence="3" id="KW-0949">S-adenosyl-L-methionine</keyword>
<dbReference type="PANTHER" id="PTHR35897:SF1">
    <property type="entry name" value="METHYLTRANSFERASE AUSD"/>
    <property type="match status" value="1"/>
</dbReference>
<dbReference type="InterPro" id="IPR029063">
    <property type="entry name" value="SAM-dependent_MTases_sf"/>
</dbReference>